<evidence type="ECO:0000256" key="1">
    <source>
        <dbReference type="ARBA" id="ARBA00010617"/>
    </source>
</evidence>
<dbReference type="PANTHER" id="PTHR24305:SF166">
    <property type="entry name" value="CYTOCHROME P450 12A4, MITOCHONDRIAL-RELATED"/>
    <property type="match status" value="1"/>
</dbReference>
<dbReference type="InterPro" id="IPR050121">
    <property type="entry name" value="Cytochrome_P450_monoxygenase"/>
</dbReference>
<sequence length="78" mass="9217">DAREFKPERWLPDDANHLDNYIATFGKGSRQYIRITLAQAEIMLVLAHLFRKYDMEFLTEQLEMRDVFVTALPEEGIK</sequence>
<dbReference type="EMBL" id="JAGTJR010000057">
    <property type="protein sequence ID" value="KAH7025596.1"/>
    <property type="molecule type" value="Genomic_DNA"/>
</dbReference>
<dbReference type="Proteomes" id="UP000774617">
    <property type="component" value="Unassembled WGS sequence"/>
</dbReference>
<protein>
    <recommendedName>
        <fullName evidence="4">Cytochrome P450</fullName>
    </recommendedName>
</protein>
<gene>
    <name evidence="2" type="ORF">B0J12DRAFT_538322</name>
</gene>
<dbReference type="InterPro" id="IPR036396">
    <property type="entry name" value="Cyt_P450_sf"/>
</dbReference>
<organism evidence="2 3">
    <name type="scientific">Macrophomina phaseolina</name>
    <dbReference type="NCBI Taxonomy" id="35725"/>
    <lineage>
        <taxon>Eukaryota</taxon>
        <taxon>Fungi</taxon>
        <taxon>Dikarya</taxon>
        <taxon>Ascomycota</taxon>
        <taxon>Pezizomycotina</taxon>
        <taxon>Dothideomycetes</taxon>
        <taxon>Dothideomycetes incertae sedis</taxon>
        <taxon>Botryosphaeriales</taxon>
        <taxon>Botryosphaeriaceae</taxon>
        <taxon>Macrophomina</taxon>
    </lineage>
</organism>
<dbReference type="PANTHER" id="PTHR24305">
    <property type="entry name" value="CYTOCHROME P450"/>
    <property type="match status" value="1"/>
</dbReference>
<dbReference type="SUPFAM" id="SSF48264">
    <property type="entry name" value="Cytochrome P450"/>
    <property type="match status" value="1"/>
</dbReference>
<feature type="non-terminal residue" evidence="2">
    <location>
        <position position="1"/>
    </location>
</feature>
<accession>A0ABQ8FWJ9</accession>
<dbReference type="Pfam" id="PF00067">
    <property type="entry name" value="p450"/>
    <property type="match status" value="1"/>
</dbReference>
<evidence type="ECO:0000313" key="2">
    <source>
        <dbReference type="EMBL" id="KAH7025596.1"/>
    </source>
</evidence>
<feature type="non-terminal residue" evidence="2">
    <location>
        <position position="78"/>
    </location>
</feature>
<comment type="similarity">
    <text evidence="1">Belongs to the cytochrome P450 family.</text>
</comment>
<proteinExistence type="inferred from homology"/>
<dbReference type="Gene3D" id="1.10.630.10">
    <property type="entry name" value="Cytochrome P450"/>
    <property type="match status" value="1"/>
</dbReference>
<comment type="caution">
    <text evidence="2">The sequence shown here is derived from an EMBL/GenBank/DDBJ whole genome shotgun (WGS) entry which is preliminary data.</text>
</comment>
<reference evidence="2 3" key="1">
    <citation type="journal article" date="2021" name="Nat. Commun.">
        <title>Genetic determinants of endophytism in the Arabidopsis root mycobiome.</title>
        <authorList>
            <person name="Mesny F."/>
            <person name="Miyauchi S."/>
            <person name="Thiergart T."/>
            <person name="Pickel B."/>
            <person name="Atanasova L."/>
            <person name="Karlsson M."/>
            <person name="Huettel B."/>
            <person name="Barry K.W."/>
            <person name="Haridas S."/>
            <person name="Chen C."/>
            <person name="Bauer D."/>
            <person name="Andreopoulos W."/>
            <person name="Pangilinan J."/>
            <person name="LaButti K."/>
            <person name="Riley R."/>
            <person name="Lipzen A."/>
            <person name="Clum A."/>
            <person name="Drula E."/>
            <person name="Henrissat B."/>
            <person name="Kohler A."/>
            <person name="Grigoriev I.V."/>
            <person name="Martin F.M."/>
            <person name="Hacquard S."/>
        </authorList>
    </citation>
    <scope>NUCLEOTIDE SEQUENCE [LARGE SCALE GENOMIC DNA]</scope>
    <source>
        <strain evidence="2 3">MPI-SDFR-AT-0080</strain>
    </source>
</reference>
<evidence type="ECO:0000313" key="3">
    <source>
        <dbReference type="Proteomes" id="UP000774617"/>
    </source>
</evidence>
<dbReference type="InterPro" id="IPR001128">
    <property type="entry name" value="Cyt_P450"/>
</dbReference>
<name>A0ABQ8FWJ9_9PEZI</name>
<evidence type="ECO:0008006" key="4">
    <source>
        <dbReference type="Google" id="ProtNLM"/>
    </source>
</evidence>
<keyword evidence="3" id="KW-1185">Reference proteome</keyword>